<keyword evidence="4" id="KW-1185">Reference proteome</keyword>
<evidence type="ECO:0000256" key="1">
    <source>
        <dbReference type="ARBA" id="ARBA00022801"/>
    </source>
</evidence>
<dbReference type="InterPro" id="IPR003010">
    <property type="entry name" value="C-N_Hydrolase"/>
</dbReference>
<keyword evidence="1 3" id="KW-0378">Hydrolase</keyword>
<dbReference type="PANTHER" id="PTHR43674">
    <property type="entry name" value="NITRILASE C965.09-RELATED"/>
    <property type="match status" value="1"/>
</dbReference>
<dbReference type="InterPro" id="IPR050345">
    <property type="entry name" value="Aliph_Amidase/BUP"/>
</dbReference>
<dbReference type="PANTHER" id="PTHR43674:SF2">
    <property type="entry name" value="BETA-UREIDOPROPIONASE"/>
    <property type="match status" value="1"/>
</dbReference>
<dbReference type="Pfam" id="PF00795">
    <property type="entry name" value="CN_hydrolase"/>
    <property type="match status" value="1"/>
</dbReference>
<dbReference type="GO" id="GO:0016811">
    <property type="term" value="F:hydrolase activity, acting on carbon-nitrogen (but not peptide) bonds, in linear amides"/>
    <property type="evidence" value="ECO:0007669"/>
    <property type="project" value="TreeGrafter"/>
</dbReference>
<evidence type="ECO:0000259" key="2">
    <source>
        <dbReference type="PROSITE" id="PS50263"/>
    </source>
</evidence>
<dbReference type="Gene3D" id="3.60.110.10">
    <property type="entry name" value="Carbon-nitrogen hydrolase"/>
    <property type="match status" value="1"/>
</dbReference>
<gene>
    <name evidence="3" type="ORF">SAMN06295900_11327</name>
</gene>
<dbReference type="EMBL" id="FXAH01000013">
    <property type="protein sequence ID" value="SMF62702.1"/>
    <property type="molecule type" value="Genomic_DNA"/>
</dbReference>
<reference evidence="4" key="1">
    <citation type="submission" date="2017-04" db="EMBL/GenBank/DDBJ databases">
        <authorList>
            <person name="Varghese N."/>
            <person name="Submissions S."/>
        </authorList>
    </citation>
    <scope>NUCLEOTIDE SEQUENCE [LARGE SCALE GENOMIC DNA]</scope>
    <source>
        <strain evidence="4">Ballard 720</strain>
    </source>
</reference>
<organism evidence="3 4">
    <name type="scientific">Trinickia caryophylli</name>
    <name type="common">Paraburkholderia caryophylli</name>
    <dbReference type="NCBI Taxonomy" id="28094"/>
    <lineage>
        <taxon>Bacteria</taxon>
        <taxon>Pseudomonadati</taxon>
        <taxon>Pseudomonadota</taxon>
        <taxon>Betaproteobacteria</taxon>
        <taxon>Burkholderiales</taxon>
        <taxon>Burkholderiaceae</taxon>
        <taxon>Trinickia</taxon>
    </lineage>
</organism>
<protein>
    <submittedName>
        <fullName evidence="3">Predicted amidohydrolase</fullName>
    </submittedName>
</protein>
<name>A0A1X7G269_TRICW</name>
<evidence type="ECO:0000313" key="4">
    <source>
        <dbReference type="Proteomes" id="UP000192911"/>
    </source>
</evidence>
<dbReference type="AlphaFoldDB" id="A0A1X7G269"/>
<dbReference type="InterPro" id="IPR036526">
    <property type="entry name" value="C-N_Hydrolase_sf"/>
</dbReference>
<proteinExistence type="predicted"/>
<dbReference type="Proteomes" id="UP000192911">
    <property type="component" value="Unassembled WGS sequence"/>
</dbReference>
<feature type="domain" description="CN hydrolase" evidence="2">
    <location>
        <begin position="21"/>
        <end position="276"/>
    </location>
</feature>
<dbReference type="SUPFAM" id="SSF56317">
    <property type="entry name" value="Carbon-nitrogen hydrolase"/>
    <property type="match status" value="1"/>
</dbReference>
<accession>A0A1X7G269</accession>
<sequence>MRATKFPVSNRTMSSLPSADFRVAAMPFVCDDARLATPGGLSFIADRLADARRQGVRLAVFPEMCLAPASLLIEEASVRRRHIASMAEPIDGAMLRGVCSVVERTGVAAGVGWLEGAEDGRLFNSYLVCLPGGLRFRHRKLFVAGHRHLSGGDRYTVFATPWGVRAGILIGSDNYLVENARAVALLGATLLIAPHRPDRSEIAGGGMGRDWFVQSLPARAADNGTFVIFSSGGGASGRDAKGPPDLGDSFIADPAGCVLARGAGRCGAVAEAAIDGRLAESSVARRWMTARQPDLYDVLSAVEGPTSSVERYAGAATAGGSIALSFAVVGRNPRRG</sequence>
<evidence type="ECO:0000313" key="3">
    <source>
        <dbReference type="EMBL" id="SMF62702.1"/>
    </source>
</evidence>
<dbReference type="STRING" id="28094.SAMN06295900_11327"/>
<dbReference type="PROSITE" id="PS50263">
    <property type="entry name" value="CN_HYDROLASE"/>
    <property type="match status" value="1"/>
</dbReference>